<protein>
    <recommendedName>
        <fullName evidence="9">Phosphate-starvation-inducible E-like protein</fullName>
    </recommendedName>
</protein>
<dbReference type="GeneID" id="10288165"/>
<evidence type="ECO:0000256" key="2">
    <source>
        <dbReference type="ARBA" id="ARBA00022475"/>
    </source>
</evidence>
<dbReference type="HOGENOM" id="CLU_148443_0_0_2"/>
<feature type="transmembrane region" description="Helical" evidence="6">
    <location>
        <begin position="52"/>
        <end position="71"/>
    </location>
</feature>
<gene>
    <name evidence="7" type="ordered locus">VMUT_0513</name>
</gene>
<evidence type="ECO:0000313" key="8">
    <source>
        <dbReference type="Proteomes" id="UP000007485"/>
    </source>
</evidence>
<dbReference type="Pfam" id="PF06146">
    <property type="entry name" value="PsiE"/>
    <property type="match status" value="1"/>
</dbReference>
<dbReference type="eggNOG" id="arCOG05622">
    <property type="taxonomic scope" value="Archaea"/>
</dbReference>
<evidence type="ECO:0000256" key="6">
    <source>
        <dbReference type="SAM" id="Phobius"/>
    </source>
</evidence>
<reference evidence="7 8" key="1">
    <citation type="journal article" date="2011" name="J. Bacteriol.">
        <title>Complete genome sequence of 'Vulcanisaeta moutnovskia' strain 768-28, a novel member of the hyperthermophilic crenarchaeal genus vulcanisaeta.</title>
        <authorList>
            <person name="Gumerov V.M."/>
            <person name="Mardanov A.V."/>
            <person name="Beletsky A.V."/>
            <person name="Prokofeva M.I."/>
            <person name="Bonch-Osmolovskaya E.A."/>
            <person name="Ravin N.V."/>
            <person name="Skryabin K.G."/>
        </authorList>
    </citation>
    <scope>NUCLEOTIDE SEQUENCE [LARGE SCALE GENOMIC DNA]</scope>
    <source>
        <strain evidence="7 8">768-28</strain>
    </source>
</reference>
<keyword evidence="3 6" id="KW-0812">Transmembrane</keyword>
<keyword evidence="2" id="KW-1003">Cell membrane</keyword>
<keyword evidence="4 6" id="KW-1133">Transmembrane helix</keyword>
<evidence type="ECO:0000256" key="5">
    <source>
        <dbReference type="ARBA" id="ARBA00023136"/>
    </source>
</evidence>
<evidence type="ECO:0000313" key="7">
    <source>
        <dbReference type="EMBL" id="ADY00724.1"/>
    </source>
</evidence>
<feature type="transmembrane region" description="Helical" evidence="6">
    <location>
        <begin position="111"/>
        <end position="131"/>
    </location>
</feature>
<feature type="transmembrane region" description="Helical" evidence="6">
    <location>
        <begin position="83"/>
        <end position="105"/>
    </location>
</feature>
<dbReference type="Proteomes" id="UP000007485">
    <property type="component" value="Chromosome"/>
</dbReference>
<evidence type="ECO:0008006" key="9">
    <source>
        <dbReference type="Google" id="ProtNLM"/>
    </source>
</evidence>
<comment type="subcellular location">
    <subcellularLocation>
        <location evidence="1">Cell membrane</location>
        <topology evidence="1">Multi-pass membrane protein</topology>
    </subcellularLocation>
</comment>
<dbReference type="KEGG" id="vmo:VMUT_0513"/>
<dbReference type="STRING" id="985053.VMUT_0513"/>
<dbReference type="GO" id="GO:0005886">
    <property type="term" value="C:plasma membrane"/>
    <property type="evidence" value="ECO:0007669"/>
    <property type="project" value="UniProtKB-SubCell"/>
</dbReference>
<feature type="transmembrane region" description="Helical" evidence="6">
    <location>
        <begin position="12"/>
        <end position="37"/>
    </location>
</feature>
<proteinExistence type="predicted"/>
<sequence length="141" mass="15447">MDVRDVVRIFRFISIALYLVIIVITVILGAVALYLAIRDIASLMPFSSISDLKILSALSAVFLVVIALEFVDMFLEYIRSGTVVVDLVLAVVLTAISRELLLYIASPSGSLDYGILLVMSILILALAYWLVNRAKAISHTS</sequence>
<evidence type="ECO:0000256" key="3">
    <source>
        <dbReference type="ARBA" id="ARBA00022692"/>
    </source>
</evidence>
<dbReference type="AlphaFoldDB" id="F0QUR3"/>
<accession>F0QUR3</accession>
<dbReference type="RefSeq" id="WP_013603887.1">
    <property type="nucleotide sequence ID" value="NC_015151.1"/>
</dbReference>
<evidence type="ECO:0000256" key="4">
    <source>
        <dbReference type="ARBA" id="ARBA00022989"/>
    </source>
</evidence>
<organism evidence="7 8">
    <name type="scientific">Vulcanisaeta moutnovskia (strain 768-28)</name>
    <dbReference type="NCBI Taxonomy" id="985053"/>
    <lineage>
        <taxon>Archaea</taxon>
        <taxon>Thermoproteota</taxon>
        <taxon>Thermoprotei</taxon>
        <taxon>Thermoproteales</taxon>
        <taxon>Thermoproteaceae</taxon>
        <taxon>Vulcanisaeta</taxon>
    </lineage>
</organism>
<evidence type="ECO:0000256" key="1">
    <source>
        <dbReference type="ARBA" id="ARBA00004651"/>
    </source>
</evidence>
<name>F0QUR3_VULM7</name>
<dbReference type="InterPro" id="IPR020948">
    <property type="entry name" value="P_starv_induced_PsiE-like"/>
</dbReference>
<keyword evidence="5 6" id="KW-0472">Membrane</keyword>
<keyword evidence="8" id="KW-1185">Reference proteome</keyword>
<dbReference type="OrthoDB" id="29023at2157"/>
<dbReference type="EMBL" id="CP002529">
    <property type="protein sequence ID" value="ADY00724.1"/>
    <property type="molecule type" value="Genomic_DNA"/>
</dbReference>